<evidence type="ECO:0000256" key="2">
    <source>
        <dbReference type="ARBA" id="ARBA00022450"/>
    </source>
</evidence>
<feature type="transmembrane region" description="Helical" evidence="4">
    <location>
        <begin position="1602"/>
        <end position="1621"/>
    </location>
</feature>
<dbReference type="Pfam" id="PF00501">
    <property type="entry name" value="AMP-binding"/>
    <property type="match status" value="1"/>
</dbReference>
<dbReference type="InterPro" id="IPR001242">
    <property type="entry name" value="Condensation_dom"/>
</dbReference>
<feature type="transmembrane region" description="Helical" evidence="4">
    <location>
        <begin position="1628"/>
        <end position="1647"/>
    </location>
</feature>
<dbReference type="PROSITE" id="PS50075">
    <property type="entry name" value="CARRIER"/>
    <property type="match status" value="1"/>
</dbReference>
<dbReference type="InterPro" id="IPR036259">
    <property type="entry name" value="MFS_trans_sf"/>
</dbReference>
<dbReference type="Pfam" id="PF13193">
    <property type="entry name" value="AMP-binding_C"/>
    <property type="match status" value="1"/>
</dbReference>
<dbReference type="Proteomes" id="UP001500618">
    <property type="component" value="Unassembled WGS sequence"/>
</dbReference>
<keyword evidence="7" id="KW-1185">Reference proteome</keyword>
<gene>
    <name evidence="6" type="ORF">GCM10009765_65360</name>
</gene>
<dbReference type="InterPro" id="IPR045851">
    <property type="entry name" value="AMP-bd_C_sf"/>
</dbReference>
<protein>
    <recommendedName>
        <fullName evidence="5">Carrier domain-containing protein</fullName>
    </recommendedName>
</protein>
<dbReference type="RefSeq" id="WP_344314076.1">
    <property type="nucleotide sequence ID" value="NZ_BAAANY010000031.1"/>
</dbReference>
<feature type="transmembrane region" description="Helical" evidence="4">
    <location>
        <begin position="1742"/>
        <end position="1760"/>
    </location>
</feature>
<feature type="domain" description="Carrier" evidence="5">
    <location>
        <begin position="988"/>
        <end position="1063"/>
    </location>
</feature>
<dbReference type="CDD" id="cd19531">
    <property type="entry name" value="LCL_NRPS-like"/>
    <property type="match status" value="1"/>
</dbReference>
<dbReference type="CDD" id="cd06173">
    <property type="entry name" value="MFS_MefA_like"/>
    <property type="match status" value="1"/>
</dbReference>
<dbReference type="InterPro" id="IPR029058">
    <property type="entry name" value="AB_hydrolase_fold"/>
</dbReference>
<dbReference type="SMART" id="SM00823">
    <property type="entry name" value="PKS_PP"/>
    <property type="match status" value="1"/>
</dbReference>
<accession>A0ABN2IKF4</accession>
<dbReference type="InterPro" id="IPR000873">
    <property type="entry name" value="AMP-dep_synth/lig_dom"/>
</dbReference>
<name>A0ABN2IKF4_9ACTN</name>
<dbReference type="SUPFAM" id="SSF56801">
    <property type="entry name" value="Acetyl-CoA synthetase-like"/>
    <property type="match status" value="1"/>
</dbReference>
<feature type="transmembrane region" description="Helical" evidence="4">
    <location>
        <begin position="1653"/>
        <end position="1676"/>
    </location>
</feature>
<dbReference type="InterPro" id="IPR011701">
    <property type="entry name" value="MFS"/>
</dbReference>
<dbReference type="InterPro" id="IPR009081">
    <property type="entry name" value="PP-bd_ACP"/>
</dbReference>
<dbReference type="Gene3D" id="1.10.1200.10">
    <property type="entry name" value="ACP-like"/>
    <property type="match status" value="1"/>
</dbReference>
<dbReference type="Pfam" id="PF00975">
    <property type="entry name" value="Thioesterase"/>
    <property type="match status" value="1"/>
</dbReference>
<dbReference type="InterPro" id="IPR025110">
    <property type="entry name" value="AMP-bd_C"/>
</dbReference>
<evidence type="ECO:0000256" key="1">
    <source>
        <dbReference type="ARBA" id="ARBA00001957"/>
    </source>
</evidence>
<dbReference type="Gene3D" id="1.20.1250.20">
    <property type="entry name" value="MFS general substrate transporter like domains"/>
    <property type="match status" value="1"/>
</dbReference>
<keyword evidence="4" id="KW-0472">Membrane</keyword>
<dbReference type="InterPro" id="IPR020806">
    <property type="entry name" value="PKS_PP-bd"/>
</dbReference>
<feature type="transmembrane region" description="Helical" evidence="4">
    <location>
        <begin position="1567"/>
        <end position="1590"/>
    </location>
</feature>
<dbReference type="SUPFAM" id="SSF103473">
    <property type="entry name" value="MFS general substrate transporter"/>
    <property type="match status" value="1"/>
</dbReference>
<proteinExistence type="predicted"/>
<keyword evidence="4" id="KW-0812">Transmembrane</keyword>
<dbReference type="InterPro" id="IPR006162">
    <property type="entry name" value="Ppantetheine_attach_site"/>
</dbReference>
<dbReference type="Gene3D" id="2.30.38.10">
    <property type="entry name" value="Luciferase, Domain 3"/>
    <property type="match status" value="1"/>
</dbReference>
<dbReference type="Pfam" id="PF00668">
    <property type="entry name" value="Condensation"/>
    <property type="match status" value="1"/>
</dbReference>
<dbReference type="EMBL" id="BAAANY010000031">
    <property type="protein sequence ID" value="GAA1706831.1"/>
    <property type="molecule type" value="Genomic_DNA"/>
</dbReference>
<dbReference type="Gene3D" id="3.30.559.10">
    <property type="entry name" value="Chloramphenicol acetyltransferase-like domain"/>
    <property type="match status" value="1"/>
</dbReference>
<dbReference type="InterPro" id="IPR010071">
    <property type="entry name" value="AA_adenyl_dom"/>
</dbReference>
<keyword evidence="2" id="KW-0596">Phosphopantetheine</keyword>
<comment type="cofactor">
    <cofactor evidence="1">
        <name>pantetheine 4'-phosphate</name>
        <dbReference type="ChEBI" id="CHEBI:47942"/>
    </cofactor>
</comment>
<dbReference type="SUPFAM" id="SSF53474">
    <property type="entry name" value="alpha/beta-Hydrolases"/>
    <property type="match status" value="1"/>
</dbReference>
<sequence>MTDLSARTAGQSADRRSLVAERLRRRAAQGPGTIGRLDPDGPIRMSFQQERLWFMDQLAPESTAYTIPLAAALHGQMDPARLRRALAALAARHEVLRMCFPAAATGEPRVEIQERTEIPLIVRAAQSQAEAQDIIRSAHLEPFDLATGPLARAVLVRLGADEHQLALPIHHIASDGWSTALVLSDLIALYNGSTLPDLRCSYSDYAYRQRTQPVQLQLAYWKERLAGLPRLELPTDHIRPAIQTYAGAAHHFVVDPALSTELAAFANTHRATLYMVILGAFQALLARASGQHDFAVGSPVGGRFLPETEDLVGCFINMITMRADLSGDPSFAELLGRTRDHTLDALAHQELPFERLVQELNVPRDAARSPLFGVIFALQNYQNIDQPAIGPQLEILPAELTSTRFDLELYCAENARGIAGTFVYNTDLFEAGTIARLGDQLIRLLHEVVRRPTARLSEVDLSDPAERELLASWNATTADFRSNATLHSLIEQQIARTPDAPALSFDGQTVSYRDLDDRANRLAFRLRGLGAGPGVLVAVCLERSEELVIALLATLKTGAGYVPLDPGYPPARLAFMLADCAAPIVLTHTQAVASLPETAATIVRLDGDFPDSAGIPLPAVDSSNIAYAIYTSGTTGQPKAAMISHRAIVNRLEWMQKEYPLGPGDAVLQKTPASFDVSVWEFFWPLLTGARLVLAQPDGHRDPAYLVKTVQTESITTIHFVPSMLAMLLAEEGVTSCHGLRRIFCSGEELPVDLARKCLATLPAALHNLYGPTEAAVDVSAWHCTADQLAGLARVPIGRPIQNIQLYVLDDTLRQLPVGMPGELHIGGIGLANGYLGRPSLTAERFIPNPFGAGRLYRTGDLARWRPDGTLDFLGRIDDQVKIRGQRIELGEIEAALRELSGVTDAAAAVHEFFPGDKRIVGYLVAKDSIAKDRAQLQQALKKRLPAYMVPAAFVELTALPLSSSGKLDRRALPAPPPDDTESGDYRAPAAGTETVIAQAWAQVLGRKGIGADDNFFDLGGHSLVATQVVAKVRAATGVALSVMDLFTSPTIRELATLVDRPADTHRPRPLLYELTAPVPAGQRVLSYVCIPYGGGTAAIFQPLAQALPAGHRLFAVAAPGDEVGLAEESIPLDELATKCVNEILVRVDGPIALYAHCAGAALAVQIARRLETAGRTVTAIYFGAVFPFAKPGKRVWSGLSTLAGMKRLRADQAFANWLAVIGDLDPASARQVVRIARRAAVRAEEFFTDLLREPKDRLRTPIISVVGEHDPDTEFAAERYREWHFLTDTTALATLDEAGHFFVTYRAKELADIVTTAHHQLADEEPGPVGDENWRIAGVSRSAATVIGPQPSMRRFLTVASGQLVSIVGSALTEFALPMWIYLKTGSLLSFALLAVAGLLPGMVVAPLAGALVDRYDRRLIMLLGDCAAGGTQLALGILFFSGHLQLWQIYPLVGLLSVALSFQRLAYGSAVAQLAPKHYLGHANGVVQMIGGASQVLVPLVAVGLLASIGLGGILIFDVASYVFAIAVVSLVRFPTTLARHRKEPLLAETVNGFRFSWGQRGFRAMLLFFMVLNIFLAPMFMLVSPTVLSFASLADAGRVALAGGVGVLLGGLVMAFWGGPRHQRLRGVFLCALACGAACVITGLRANLWVLAAGALLMSLCVTLLNSLYATIVHVKVPQRFHGRVFAVNTLIAWSTLPLGWAIIGPYGIHLLQPLMNPGGALATSVGAVIGTGPGRGAGLAYLLFGAAIIILVLVSMRIRLLRNFDTDVPNGAMDDLVGYEIIRQRTENR</sequence>
<feature type="transmembrane region" description="Helical" evidence="4">
    <location>
        <begin position="1481"/>
        <end position="1505"/>
    </location>
</feature>
<evidence type="ECO:0000256" key="4">
    <source>
        <dbReference type="SAM" id="Phobius"/>
    </source>
</evidence>
<dbReference type="Gene3D" id="3.30.559.30">
    <property type="entry name" value="Nonribosomal peptide synthetase, condensation domain"/>
    <property type="match status" value="1"/>
</dbReference>
<dbReference type="PROSITE" id="PS00012">
    <property type="entry name" value="PHOSPHOPANTETHEINE"/>
    <property type="match status" value="1"/>
</dbReference>
<dbReference type="InterPro" id="IPR023213">
    <property type="entry name" value="CAT-like_dom_sf"/>
</dbReference>
<dbReference type="Gene3D" id="3.30.300.30">
    <property type="match status" value="1"/>
</dbReference>
<dbReference type="CDD" id="cd17646">
    <property type="entry name" value="A_NRPS_AB3403-like"/>
    <property type="match status" value="1"/>
</dbReference>
<dbReference type="SUPFAM" id="SSF52777">
    <property type="entry name" value="CoA-dependent acyltransferases"/>
    <property type="match status" value="2"/>
</dbReference>
<dbReference type="PANTHER" id="PTHR45527">
    <property type="entry name" value="NONRIBOSOMAL PEPTIDE SYNTHETASE"/>
    <property type="match status" value="1"/>
</dbReference>
<dbReference type="Gene3D" id="3.40.50.1820">
    <property type="entry name" value="alpha/beta hydrolase"/>
    <property type="match status" value="1"/>
</dbReference>
<dbReference type="Gene3D" id="3.40.50.980">
    <property type="match status" value="2"/>
</dbReference>
<feature type="transmembrane region" description="Helical" evidence="4">
    <location>
        <begin position="1688"/>
        <end position="1712"/>
    </location>
</feature>
<evidence type="ECO:0000259" key="5">
    <source>
        <dbReference type="PROSITE" id="PS50075"/>
    </source>
</evidence>
<dbReference type="PANTHER" id="PTHR45527:SF1">
    <property type="entry name" value="FATTY ACID SYNTHASE"/>
    <property type="match status" value="1"/>
</dbReference>
<dbReference type="NCBIfam" id="TIGR01733">
    <property type="entry name" value="AA-adenyl-dom"/>
    <property type="match status" value="1"/>
</dbReference>
<dbReference type="InterPro" id="IPR001031">
    <property type="entry name" value="Thioesterase"/>
</dbReference>
<organism evidence="6 7">
    <name type="scientific">Fodinicola feengrottensis</name>
    <dbReference type="NCBI Taxonomy" id="435914"/>
    <lineage>
        <taxon>Bacteria</taxon>
        <taxon>Bacillati</taxon>
        <taxon>Actinomycetota</taxon>
        <taxon>Actinomycetes</taxon>
        <taxon>Mycobacteriales</taxon>
        <taxon>Fodinicola</taxon>
    </lineage>
</organism>
<evidence type="ECO:0000313" key="7">
    <source>
        <dbReference type="Proteomes" id="UP001500618"/>
    </source>
</evidence>
<keyword evidence="3" id="KW-0597">Phosphoprotein</keyword>
<feature type="transmembrane region" description="Helical" evidence="4">
    <location>
        <begin position="1449"/>
        <end position="1469"/>
    </location>
</feature>
<dbReference type="Pfam" id="PF00550">
    <property type="entry name" value="PP-binding"/>
    <property type="match status" value="1"/>
</dbReference>
<feature type="transmembrane region" description="Helical" evidence="4">
    <location>
        <begin position="1390"/>
        <end position="1414"/>
    </location>
</feature>
<dbReference type="Pfam" id="PF07690">
    <property type="entry name" value="MFS_1"/>
    <property type="match status" value="1"/>
</dbReference>
<comment type="caution">
    <text evidence="6">The sequence shown here is derived from an EMBL/GenBank/DDBJ whole genome shotgun (WGS) entry which is preliminary data.</text>
</comment>
<evidence type="ECO:0000313" key="6">
    <source>
        <dbReference type="EMBL" id="GAA1706831.1"/>
    </source>
</evidence>
<reference evidence="6 7" key="1">
    <citation type="journal article" date="2019" name="Int. J. Syst. Evol. Microbiol.">
        <title>The Global Catalogue of Microorganisms (GCM) 10K type strain sequencing project: providing services to taxonomists for standard genome sequencing and annotation.</title>
        <authorList>
            <consortium name="The Broad Institute Genomics Platform"/>
            <consortium name="The Broad Institute Genome Sequencing Center for Infectious Disease"/>
            <person name="Wu L."/>
            <person name="Ma J."/>
        </authorList>
    </citation>
    <scope>NUCLEOTIDE SEQUENCE [LARGE SCALE GENOMIC DNA]</scope>
    <source>
        <strain evidence="6 7">JCM 14718</strain>
    </source>
</reference>
<feature type="transmembrane region" description="Helical" evidence="4">
    <location>
        <begin position="1421"/>
        <end position="1443"/>
    </location>
</feature>
<keyword evidence="4" id="KW-1133">Transmembrane helix</keyword>
<evidence type="ECO:0000256" key="3">
    <source>
        <dbReference type="ARBA" id="ARBA00022553"/>
    </source>
</evidence>
<feature type="transmembrane region" description="Helical" evidence="4">
    <location>
        <begin position="1511"/>
        <end position="1534"/>
    </location>
</feature>
<dbReference type="InterPro" id="IPR036736">
    <property type="entry name" value="ACP-like_sf"/>
</dbReference>